<dbReference type="EMBL" id="JAAALK010000287">
    <property type="protein sequence ID" value="KAG8057764.1"/>
    <property type="molecule type" value="Genomic_DNA"/>
</dbReference>
<dbReference type="AlphaFoldDB" id="A0A8J5S160"/>
<proteinExistence type="predicted"/>
<organism evidence="1 2">
    <name type="scientific">Zizania palustris</name>
    <name type="common">Northern wild rice</name>
    <dbReference type="NCBI Taxonomy" id="103762"/>
    <lineage>
        <taxon>Eukaryota</taxon>
        <taxon>Viridiplantae</taxon>
        <taxon>Streptophyta</taxon>
        <taxon>Embryophyta</taxon>
        <taxon>Tracheophyta</taxon>
        <taxon>Spermatophyta</taxon>
        <taxon>Magnoliopsida</taxon>
        <taxon>Liliopsida</taxon>
        <taxon>Poales</taxon>
        <taxon>Poaceae</taxon>
        <taxon>BOP clade</taxon>
        <taxon>Oryzoideae</taxon>
        <taxon>Oryzeae</taxon>
        <taxon>Zizaniinae</taxon>
        <taxon>Zizania</taxon>
    </lineage>
</organism>
<name>A0A8J5S160_ZIZPA</name>
<reference evidence="1" key="2">
    <citation type="submission" date="2021-02" db="EMBL/GenBank/DDBJ databases">
        <authorList>
            <person name="Kimball J.A."/>
            <person name="Haas M.W."/>
            <person name="Macchietto M."/>
            <person name="Kono T."/>
            <person name="Duquette J."/>
            <person name="Shao M."/>
        </authorList>
    </citation>
    <scope>NUCLEOTIDE SEQUENCE</scope>
    <source>
        <tissue evidence="1">Fresh leaf tissue</tissue>
    </source>
</reference>
<evidence type="ECO:0000313" key="1">
    <source>
        <dbReference type="EMBL" id="KAG8057764.1"/>
    </source>
</evidence>
<dbReference type="Proteomes" id="UP000729402">
    <property type="component" value="Unassembled WGS sequence"/>
</dbReference>
<accession>A0A8J5S160</accession>
<comment type="caution">
    <text evidence="1">The sequence shown here is derived from an EMBL/GenBank/DDBJ whole genome shotgun (WGS) entry which is preliminary data.</text>
</comment>
<sequence>MSVASLSFAPFFSPVRPDLHLHLRVERSDGAGGLERRGEGKLCAVQGPFFSEFDLNQRERQVMSEGTPGAATTTVSAGDFLTEPSRQSALEVLTGADVA</sequence>
<evidence type="ECO:0000313" key="2">
    <source>
        <dbReference type="Proteomes" id="UP000729402"/>
    </source>
</evidence>
<reference evidence="1" key="1">
    <citation type="journal article" date="2021" name="bioRxiv">
        <title>Whole Genome Assembly and Annotation of Northern Wild Rice, Zizania palustris L., Supports a Whole Genome Duplication in the Zizania Genus.</title>
        <authorList>
            <person name="Haas M."/>
            <person name="Kono T."/>
            <person name="Macchietto M."/>
            <person name="Millas R."/>
            <person name="McGilp L."/>
            <person name="Shao M."/>
            <person name="Duquette J."/>
            <person name="Hirsch C.N."/>
            <person name="Kimball J."/>
        </authorList>
    </citation>
    <scope>NUCLEOTIDE SEQUENCE</scope>
    <source>
        <tissue evidence="1">Fresh leaf tissue</tissue>
    </source>
</reference>
<protein>
    <submittedName>
        <fullName evidence="1">Uncharacterized protein</fullName>
    </submittedName>
</protein>
<gene>
    <name evidence="1" type="ORF">GUJ93_ZPchr0002g23664</name>
</gene>
<keyword evidence="2" id="KW-1185">Reference proteome</keyword>